<proteinExistence type="predicted"/>
<sequence length="470" mass="49183">MSLSIVYSLNSRSARPERVNTPLALRVVLSTPCEMKASPVCCPSSSRVLPPSHPNLGTITITILTVRSFLPPSTVRMVTQTLGPEKWEPLPGGSDGFGAPRSFVLRSNSAWCGSLANESRTGIVLSPQAFMPVQLQFTGSSITVRGAIFLGDKNYNTPYQLDHYDASAPVEAQTFAYFGNPCDGMYLRLVGLAEGPHTLFLLPPAFTDSIALYETVVESDGAASAPSSPTPTVGPSPQPAPPASTPVTVSPTATRAPPSTFSPPSSHDTTIASSIAASDSSRPTHSDSSSSSAVSSVLPSVARDPGTGTVTQSPSPTPYRPSTLVPAVVSATAASAILILLAGGALLIKRRRRRRALDSTTVTDDSLHHYAISSPHNDLSAYSHPTQVGIANSKSARYERKEAQSESQGTMITATAASTSASGDDAQVGAALRQAAQNAGFSVDALLESINRVTVDPGSRDHEPPSYDER</sequence>
<accession>A0A165ZYC3</accession>
<evidence type="ECO:0000313" key="4">
    <source>
        <dbReference type="Proteomes" id="UP000077266"/>
    </source>
</evidence>
<feature type="compositionally biased region" description="Low complexity" evidence="1">
    <location>
        <begin position="245"/>
        <end position="303"/>
    </location>
</feature>
<dbReference type="EMBL" id="KV426144">
    <property type="protein sequence ID" value="KZV86799.1"/>
    <property type="molecule type" value="Genomic_DNA"/>
</dbReference>
<evidence type="ECO:0000256" key="1">
    <source>
        <dbReference type="SAM" id="MobiDB-lite"/>
    </source>
</evidence>
<gene>
    <name evidence="3" type="ORF">EXIGLDRAFT_724428</name>
</gene>
<feature type="region of interest" description="Disordered" evidence="1">
    <location>
        <begin position="221"/>
        <end position="321"/>
    </location>
</feature>
<reference evidence="3 4" key="1">
    <citation type="journal article" date="2016" name="Mol. Biol. Evol.">
        <title>Comparative Genomics of Early-Diverging Mushroom-Forming Fungi Provides Insights into the Origins of Lignocellulose Decay Capabilities.</title>
        <authorList>
            <person name="Nagy L.G."/>
            <person name="Riley R."/>
            <person name="Tritt A."/>
            <person name="Adam C."/>
            <person name="Daum C."/>
            <person name="Floudas D."/>
            <person name="Sun H."/>
            <person name="Yadav J.S."/>
            <person name="Pangilinan J."/>
            <person name="Larsson K.H."/>
            <person name="Matsuura K."/>
            <person name="Barry K."/>
            <person name="Labutti K."/>
            <person name="Kuo R."/>
            <person name="Ohm R.A."/>
            <person name="Bhattacharya S.S."/>
            <person name="Shirouzu T."/>
            <person name="Yoshinaga Y."/>
            <person name="Martin F.M."/>
            <person name="Grigoriev I.V."/>
            <person name="Hibbett D.S."/>
        </authorList>
    </citation>
    <scope>NUCLEOTIDE SEQUENCE [LARGE SCALE GENOMIC DNA]</scope>
    <source>
        <strain evidence="3 4">HHB12029</strain>
    </source>
</reference>
<keyword evidence="2" id="KW-0812">Transmembrane</keyword>
<evidence type="ECO:0000256" key="2">
    <source>
        <dbReference type="SAM" id="Phobius"/>
    </source>
</evidence>
<dbReference type="InParanoid" id="A0A165ZYC3"/>
<dbReference type="Proteomes" id="UP000077266">
    <property type="component" value="Unassembled WGS sequence"/>
</dbReference>
<dbReference type="AlphaFoldDB" id="A0A165ZYC3"/>
<keyword evidence="4" id="KW-1185">Reference proteome</keyword>
<feature type="compositionally biased region" description="Pro residues" evidence="1">
    <location>
        <begin position="228"/>
        <end position="244"/>
    </location>
</feature>
<organism evidence="3 4">
    <name type="scientific">Exidia glandulosa HHB12029</name>
    <dbReference type="NCBI Taxonomy" id="1314781"/>
    <lineage>
        <taxon>Eukaryota</taxon>
        <taxon>Fungi</taxon>
        <taxon>Dikarya</taxon>
        <taxon>Basidiomycota</taxon>
        <taxon>Agaricomycotina</taxon>
        <taxon>Agaricomycetes</taxon>
        <taxon>Auriculariales</taxon>
        <taxon>Exidiaceae</taxon>
        <taxon>Exidia</taxon>
    </lineage>
</organism>
<name>A0A165ZYC3_EXIGL</name>
<keyword evidence="2" id="KW-1133">Transmembrane helix</keyword>
<feature type="transmembrane region" description="Helical" evidence="2">
    <location>
        <begin position="324"/>
        <end position="348"/>
    </location>
</feature>
<keyword evidence="2" id="KW-0472">Membrane</keyword>
<evidence type="ECO:0000313" key="3">
    <source>
        <dbReference type="EMBL" id="KZV86799.1"/>
    </source>
</evidence>
<protein>
    <submittedName>
        <fullName evidence="3">Uncharacterized protein</fullName>
    </submittedName>
</protein>